<evidence type="ECO:0000313" key="7">
    <source>
        <dbReference type="Proteomes" id="UP000257109"/>
    </source>
</evidence>
<reference evidence="6" key="1">
    <citation type="submission" date="2018-05" db="EMBL/GenBank/DDBJ databases">
        <title>Draft genome of Mucuna pruriens seed.</title>
        <authorList>
            <person name="Nnadi N.E."/>
            <person name="Vos R."/>
            <person name="Hasami M.H."/>
            <person name="Devisetty U.K."/>
            <person name="Aguiy J.C."/>
        </authorList>
    </citation>
    <scope>NUCLEOTIDE SEQUENCE [LARGE SCALE GENOMIC DNA]</scope>
    <source>
        <strain evidence="6">JCA_2017</strain>
    </source>
</reference>
<accession>A0A371HK25</accession>
<dbReference type="AlphaFoldDB" id="A0A371HK25"/>
<evidence type="ECO:0000256" key="4">
    <source>
        <dbReference type="ARBA" id="ARBA00022695"/>
    </source>
</evidence>
<dbReference type="InterPro" id="IPR044893">
    <property type="entry name" value="RNA_pol_Rpb1_clamp_domain"/>
</dbReference>
<sequence length="144" mass="16031">MDDDDLFNKHKVPSGVIKAIKFDVLTEEDIENISILEINAVGQVTGSNLGLPNLSDECATCGSKEKKLCEGHFGVIKFPFTILHPYFMSEIALILNRICPVCKSIRHKSKVRYLLLLPNTDILNLTHAVVKNFILSLIPMGQPL</sequence>
<evidence type="ECO:0000256" key="3">
    <source>
        <dbReference type="ARBA" id="ARBA00022679"/>
    </source>
</evidence>
<evidence type="ECO:0000256" key="5">
    <source>
        <dbReference type="ARBA" id="ARBA00023163"/>
    </source>
</evidence>
<evidence type="ECO:0000313" key="6">
    <source>
        <dbReference type="EMBL" id="RDY03127.1"/>
    </source>
</evidence>
<keyword evidence="5" id="KW-0804">Transcription</keyword>
<name>A0A371HK25_MUCPR</name>
<evidence type="ECO:0000256" key="1">
    <source>
        <dbReference type="ARBA" id="ARBA00012418"/>
    </source>
</evidence>
<dbReference type="InterPro" id="IPR045867">
    <property type="entry name" value="DNA-dir_RpoC_beta_prime"/>
</dbReference>
<protein>
    <recommendedName>
        <fullName evidence="1">DNA-directed RNA polymerase</fullName>
        <ecNumber evidence="1">2.7.7.6</ecNumber>
    </recommendedName>
</protein>
<evidence type="ECO:0000256" key="2">
    <source>
        <dbReference type="ARBA" id="ARBA00022478"/>
    </source>
</evidence>
<dbReference type="Gene3D" id="4.10.860.120">
    <property type="entry name" value="RNA polymerase II, clamp domain"/>
    <property type="match status" value="1"/>
</dbReference>
<gene>
    <name evidence="6" type="primary">NRPD1</name>
    <name evidence="6" type="ORF">CR513_13327</name>
</gene>
<dbReference type="GO" id="GO:0000428">
    <property type="term" value="C:DNA-directed RNA polymerase complex"/>
    <property type="evidence" value="ECO:0007669"/>
    <property type="project" value="UniProtKB-KW"/>
</dbReference>
<organism evidence="6 7">
    <name type="scientific">Mucuna pruriens</name>
    <name type="common">Velvet bean</name>
    <name type="synonym">Dolichos pruriens</name>
    <dbReference type="NCBI Taxonomy" id="157652"/>
    <lineage>
        <taxon>Eukaryota</taxon>
        <taxon>Viridiplantae</taxon>
        <taxon>Streptophyta</taxon>
        <taxon>Embryophyta</taxon>
        <taxon>Tracheophyta</taxon>
        <taxon>Spermatophyta</taxon>
        <taxon>Magnoliopsida</taxon>
        <taxon>eudicotyledons</taxon>
        <taxon>Gunneridae</taxon>
        <taxon>Pentapetalae</taxon>
        <taxon>rosids</taxon>
        <taxon>fabids</taxon>
        <taxon>Fabales</taxon>
        <taxon>Fabaceae</taxon>
        <taxon>Papilionoideae</taxon>
        <taxon>50 kb inversion clade</taxon>
        <taxon>NPAAA clade</taxon>
        <taxon>indigoferoid/millettioid clade</taxon>
        <taxon>Phaseoleae</taxon>
        <taxon>Mucuna</taxon>
    </lineage>
</organism>
<proteinExistence type="predicted"/>
<dbReference type="EMBL" id="QJKJ01002378">
    <property type="protein sequence ID" value="RDY03127.1"/>
    <property type="molecule type" value="Genomic_DNA"/>
</dbReference>
<dbReference type="EC" id="2.7.7.6" evidence="1"/>
<dbReference type="PANTHER" id="PTHR19376">
    <property type="entry name" value="DNA-DIRECTED RNA POLYMERASE"/>
    <property type="match status" value="1"/>
</dbReference>
<feature type="non-terminal residue" evidence="6">
    <location>
        <position position="144"/>
    </location>
</feature>
<dbReference type="STRING" id="157652.A0A371HK25"/>
<comment type="caution">
    <text evidence="6">The sequence shown here is derived from an EMBL/GenBank/DDBJ whole genome shotgun (WGS) entry which is preliminary data.</text>
</comment>
<dbReference type="SUPFAM" id="SSF64484">
    <property type="entry name" value="beta and beta-prime subunits of DNA dependent RNA-polymerase"/>
    <property type="match status" value="1"/>
</dbReference>
<keyword evidence="2 6" id="KW-0240">DNA-directed RNA polymerase</keyword>
<dbReference type="GO" id="GO:0006351">
    <property type="term" value="P:DNA-templated transcription"/>
    <property type="evidence" value="ECO:0007669"/>
    <property type="project" value="InterPro"/>
</dbReference>
<dbReference type="Proteomes" id="UP000257109">
    <property type="component" value="Unassembled WGS sequence"/>
</dbReference>
<keyword evidence="7" id="KW-1185">Reference proteome</keyword>
<dbReference type="PANTHER" id="PTHR19376:SF36">
    <property type="entry name" value="DNA-DIRECTED RNA POLYMERASE IV SUBUNIT 1"/>
    <property type="match status" value="1"/>
</dbReference>
<keyword evidence="3" id="KW-0808">Transferase</keyword>
<keyword evidence="4" id="KW-0548">Nucleotidyltransferase</keyword>
<dbReference type="GO" id="GO:0003899">
    <property type="term" value="F:DNA-directed RNA polymerase activity"/>
    <property type="evidence" value="ECO:0007669"/>
    <property type="project" value="UniProtKB-EC"/>
</dbReference>
<dbReference type="OrthoDB" id="1720108at2759"/>